<dbReference type="EMBL" id="CP031150">
    <property type="protein sequence ID" value="AXG05025.1"/>
    <property type="molecule type" value="Genomic_DNA"/>
</dbReference>
<dbReference type="KEGG" id="haj:DU500_00480"/>
<evidence type="ECO:0000313" key="5">
    <source>
        <dbReference type="Proteomes" id="UP000253273"/>
    </source>
</evidence>
<dbReference type="KEGG" id="haq:DU484_17440"/>
<organism evidence="2 5">
    <name type="scientific">Haloplanus rubicundus</name>
    <dbReference type="NCBI Taxonomy" id="1547898"/>
    <lineage>
        <taxon>Archaea</taxon>
        <taxon>Methanobacteriati</taxon>
        <taxon>Methanobacteriota</taxon>
        <taxon>Stenosarchaea group</taxon>
        <taxon>Halobacteria</taxon>
        <taxon>Halobacteriales</taxon>
        <taxon>Haloferacaceae</taxon>
        <taxon>Haloplanus</taxon>
    </lineage>
</organism>
<reference evidence="2 5" key="2">
    <citation type="submission" date="2018-07" db="EMBL/GenBank/DDBJ databases">
        <title>Genome sequences of Haloplanus sp. CBA1113.</title>
        <authorList>
            <person name="Kim Y.B."/>
            <person name="Roh S.W."/>
        </authorList>
    </citation>
    <scope>NUCLEOTIDE SEQUENCE [LARGE SCALE GENOMIC DNA]</scope>
    <source>
        <strain evidence="2 5">CBA1113</strain>
    </source>
</reference>
<dbReference type="InterPro" id="IPR058437">
    <property type="entry name" value="DUF8124"/>
</dbReference>
<evidence type="ECO:0000313" key="3">
    <source>
        <dbReference type="EMBL" id="AXG11496.1"/>
    </source>
</evidence>
<evidence type="ECO:0000313" key="4">
    <source>
        <dbReference type="Proteomes" id="UP000252985"/>
    </source>
</evidence>
<dbReference type="EMBL" id="CP031148">
    <property type="protein sequence ID" value="AXG11496.1"/>
    <property type="molecule type" value="Genomic_DNA"/>
</dbReference>
<accession>A0A345EH24</accession>
<evidence type="ECO:0000313" key="2">
    <source>
        <dbReference type="EMBL" id="AXG05025.1"/>
    </source>
</evidence>
<reference evidence="3 4" key="1">
    <citation type="submission" date="2018-07" db="EMBL/GenBank/DDBJ databases">
        <title>Genome sequences of Haloplanus sp. CBA1112.</title>
        <authorList>
            <person name="Kim Y.B."/>
            <person name="Roh S.W."/>
        </authorList>
    </citation>
    <scope>NUCLEOTIDE SEQUENCE [LARGE SCALE GENOMIC DNA]</scope>
    <source>
        <strain evidence="3 4">CBA1112</strain>
    </source>
</reference>
<evidence type="ECO:0000259" key="1">
    <source>
        <dbReference type="Pfam" id="PF26445"/>
    </source>
</evidence>
<dbReference type="Proteomes" id="UP000253273">
    <property type="component" value="Chromosome"/>
</dbReference>
<dbReference type="GeneID" id="37288800"/>
<dbReference type="OrthoDB" id="342204at2157"/>
<protein>
    <recommendedName>
        <fullName evidence="1">DUF8124 domain-containing protein</fullName>
    </recommendedName>
</protein>
<dbReference type="Pfam" id="PF26445">
    <property type="entry name" value="DUF8124"/>
    <property type="match status" value="1"/>
</dbReference>
<accession>A0A345DYK3</accession>
<dbReference type="AlphaFoldDB" id="A0A345DYK3"/>
<name>A0A345DYK3_9EURY</name>
<gene>
    <name evidence="3" type="ORF">DU484_17440</name>
    <name evidence="2" type="ORF">DU500_00480</name>
</gene>
<feature type="domain" description="DUF8124" evidence="1">
    <location>
        <begin position="11"/>
        <end position="96"/>
    </location>
</feature>
<proteinExistence type="predicted"/>
<dbReference type="RefSeq" id="WP_114584180.1">
    <property type="nucleotide sequence ID" value="NZ_CP031148.1"/>
</dbReference>
<keyword evidence="5" id="KW-1185">Reference proteome</keyword>
<dbReference type="Proteomes" id="UP000252985">
    <property type="component" value="Chromosome"/>
</dbReference>
<sequence>MADATDDAPPADTFGVSIGVDEGAFRFLVHVPSHLDAAWDDRDAFQRLAEEAVWTHLDRDETLRAVDRVADTGERVELGTVTLRPDGTVVEHTLSRPTA</sequence>